<organism evidence="1">
    <name type="scientific">uncultured Anaerotruncus sp</name>
    <dbReference type="NCBI Taxonomy" id="905011"/>
    <lineage>
        <taxon>Bacteria</taxon>
        <taxon>Bacillati</taxon>
        <taxon>Bacillota</taxon>
        <taxon>Clostridia</taxon>
        <taxon>Eubacteriales</taxon>
        <taxon>Oscillospiraceae</taxon>
        <taxon>Anaerotruncus</taxon>
        <taxon>environmental samples</taxon>
    </lineage>
</organism>
<proteinExistence type="predicted"/>
<dbReference type="PANTHER" id="PTHR48100">
    <property type="entry name" value="BROAD-SPECIFICITY PHOSPHATASE YOR283W-RELATED"/>
    <property type="match status" value="1"/>
</dbReference>
<name>A0A1C6GTJ2_9FIRM</name>
<dbReference type="InterPro" id="IPR050275">
    <property type="entry name" value="PGM_Phosphatase"/>
</dbReference>
<dbReference type="InterPro" id="IPR013078">
    <property type="entry name" value="His_Pase_superF_clade-1"/>
</dbReference>
<dbReference type="InterPro" id="IPR029033">
    <property type="entry name" value="His_PPase_superfam"/>
</dbReference>
<accession>A0A1C6GTJ2</accession>
<dbReference type="AlphaFoldDB" id="A0A1C6GTJ2"/>
<dbReference type="SUPFAM" id="SSF53254">
    <property type="entry name" value="Phosphoglycerate mutase-like"/>
    <property type="match status" value="1"/>
</dbReference>
<keyword evidence="1" id="KW-0378">Hydrolase</keyword>
<sequence length="194" mass="22141">MRVEIALIRHGATAGNRRGAYIGCTDEPLCIESTRQLQLDRQRGRYPTVETVFCSPLRRCVQTAQLVYPQRQAVCVEALRECDFGQFEGKSHHQLSGHPAYQRWLDSGGRTAFPGGEDPVQFRRRCWRGFTELCAGLYRDERAAVVCHGGTIMAVLEQCGRPRGDFYRWQVKNGGGYRFYFDTETQMASEIRPL</sequence>
<dbReference type="Gene3D" id="3.40.50.1240">
    <property type="entry name" value="Phosphoglycerate mutase-like"/>
    <property type="match status" value="1"/>
</dbReference>
<evidence type="ECO:0000313" key="1">
    <source>
        <dbReference type="EMBL" id="SCJ48543.1"/>
    </source>
</evidence>
<dbReference type="GO" id="GO:0043755">
    <property type="term" value="F:alpha-ribazole phosphatase activity"/>
    <property type="evidence" value="ECO:0007669"/>
    <property type="project" value="UniProtKB-EC"/>
</dbReference>
<dbReference type="CDD" id="cd07067">
    <property type="entry name" value="HP_PGM_like"/>
    <property type="match status" value="1"/>
</dbReference>
<dbReference type="EMBL" id="FMHG01000001">
    <property type="protein sequence ID" value="SCJ48543.1"/>
    <property type="molecule type" value="Genomic_DNA"/>
</dbReference>
<dbReference type="EC" id="3.1.3.73" evidence="1"/>
<reference evidence="1" key="1">
    <citation type="submission" date="2015-09" db="EMBL/GenBank/DDBJ databases">
        <authorList>
            <consortium name="Pathogen Informatics"/>
        </authorList>
    </citation>
    <scope>NUCLEOTIDE SEQUENCE</scope>
    <source>
        <strain evidence="1">2789STDY5834896</strain>
    </source>
</reference>
<dbReference type="SMART" id="SM00855">
    <property type="entry name" value="PGAM"/>
    <property type="match status" value="1"/>
</dbReference>
<gene>
    <name evidence="1" type="primary">cobC_1</name>
    <name evidence="1" type="ORF">SAMEA3545359_00528</name>
</gene>
<protein>
    <submittedName>
        <fullName evidence="1">Alpha-ribazole phosphatase</fullName>
        <ecNumber evidence="1">3.1.3.73</ecNumber>
    </submittedName>
</protein>
<dbReference type="Pfam" id="PF00300">
    <property type="entry name" value="His_Phos_1"/>
    <property type="match status" value="1"/>
</dbReference>